<evidence type="ECO:0000313" key="2">
    <source>
        <dbReference type="Proteomes" id="UP000298030"/>
    </source>
</evidence>
<keyword evidence="2" id="KW-1185">Reference proteome</keyword>
<protein>
    <submittedName>
        <fullName evidence="1">Uncharacterized protein</fullName>
    </submittedName>
</protein>
<dbReference type="AlphaFoldDB" id="A0A4Y7SXT2"/>
<gene>
    <name evidence="1" type="ORF">FA13DRAFT_1737106</name>
</gene>
<name>A0A4Y7SXT2_COPMI</name>
<sequence length="71" mass="8442">MYMCIGASRGLQFHDGLHSFCRGSYHFFYSLFHVHPRPSHRFDLGWLAVPLLLRANPSQRRTCDIYDGWWL</sequence>
<dbReference type="EMBL" id="QPFP01000046">
    <property type="protein sequence ID" value="TEB26673.1"/>
    <property type="molecule type" value="Genomic_DNA"/>
</dbReference>
<feature type="non-terminal residue" evidence="1">
    <location>
        <position position="71"/>
    </location>
</feature>
<dbReference type="Proteomes" id="UP000298030">
    <property type="component" value="Unassembled WGS sequence"/>
</dbReference>
<accession>A0A4Y7SXT2</accession>
<evidence type="ECO:0000313" key="1">
    <source>
        <dbReference type="EMBL" id="TEB26673.1"/>
    </source>
</evidence>
<reference evidence="1 2" key="1">
    <citation type="journal article" date="2019" name="Nat. Ecol. Evol.">
        <title>Megaphylogeny resolves global patterns of mushroom evolution.</title>
        <authorList>
            <person name="Varga T."/>
            <person name="Krizsan K."/>
            <person name="Foldi C."/>
            <person name="Dima B."/>
            <person name="Sanchez-Garcia M."/>
            <person name="Sanchez-Ramirez S."/>
            <person name="Szollosi G.J."/>
            <person name="Szarkandi J.G."/>
            <person name="Papp V."/>
            <person name="Albert L."/>
            <person name="Andreopoulos W."/>
            <person name="Angelini C."/>
            <person name="Antonin V."/>
            <person name="Barry K.W."/>
            <person name="Bougher N.L."/>
            <person name="Buchanan P."/>
            <person name="Buyck B."/>
            <person name="Bense V."/>
            <person name="Catcheside P."/>
            <person name="Chovatia M."/>
            <person name="Cooper J."/>
            <person name="Damon W."/>
            <person name="Desjardin D."/>
            <person name="Finy P."/>
            <person name="Geml J."/>
            <person name="Haridas S."/>
            <person name="Hughes K."/>
            <person name="Justo A."/>
            <person name="Karasinski D."/>
            <person name="Kautmanova I."/>
            <person name="Kiss B."/>
            <person name="Kocsube S."/>
            <person name="Kotiranta H."/>
            <person name="LaButti K.M."/>
            <person name="Lechner B.E."/>
            <person name="Liimatainen K."/>
            <person name="Lipzen A."/>
            <person name="Lukacs Z."/>
            <person name="Mihaltcheva S."/>
            <person name="Morgado L.N."/>
            <person name="Niskanen T."/>
            <person name="Noordeloos M.E."/>
            <person name="Ohm R.A."/>
            <person name="Ortiz-Santana B."/>
            <person name="Ovrebo C."/>
            <person name="Racz N."/>
            <person name="Riley R."/>
            <person name="Savchenko A."/>
            <person name="Shiryaev A."/>
            <person name="Soop K."/>
            <person name="Spirin V."/>
            <person name="Szebenyi C."/>
            <person name="Tomsovsky M."/>
            <person name="Tulloss R.E."/>
            <person name="Uehling J."/>
            <person name="Grigoriev I.V."/>
            <person name="Vagvolgyi C."/>
            <person name="Papp T."/>
            <person name="Martin F.M."/>
            <person name="Miettinen O."/>
            <person name="Hibbett D.S."/>
            <person name="Nagy L.G."/>
        </authorList>
    </citation>
    <scope>NUCLEOTIDE SEQUENCE [LARGE SCALE GENOMIC DNA]</scope>
    <source>
        <strain evidence="1 2">FP101781</strain>
    </source>
</reference>
<comment type="caution">
    <text evidence="1">The sequence shown here is derived from an EMBL/GenBank/DDBJ whole genome shotgun (WGS) entry which is preliminary data.</text>
</comment>
<organism evidence="1 2">
    <name type="scientific">Coprinellus micaceus</name>
    <name type="common">Glistening ink-cap mushroom</name>
    <name type="synonym">Coprinus micaceus</name>
    <dbReference type="NCBI Taxonomy" id="71717"/>
    <lineage>
        <taxon>Eukaryota</taxon>
        <taxon>Fungi</taxon>
        <taxon>Dikarya</taxon>
        <taxon>Basidiomycota</taxon>
        <taxon>Agaricomycotina</taxon>
        <taxon>Agaricomycetes</taxon>
        <taxon>Agaricomycetidae</taxon>
        <taxon>Agaricales</taxon>
        <taxon>Agaricineae</taxon>
        <taxon>Psathyrellaceae</taxon>
        <taxon>Coprinellus</taxon>
    </lineage>
</organism>
<proteinExistence type="predicted"/>